<dbReference type="SUPFAM" id="SSF52833">
    <property type="entry name" value="Thioredoxin-like"/>
    <property type="match status" value="1"/>
</dbReference>
<accession>A0A6L8W357</accession>
<dbReference type="GO" id="GO:0006950">
    <property type="term" value="P:response to stress"/>
    <property type="evidence" value="ECO:0007669"/>
    <property type="project" value="UniProtKB-ARBA"/>
</dbReference>
<dbReference type="InterPro" id="IPR019734">
    <property type="entry name" value="TPR_rpt"/>
</dbReference>
<dbReference type="FunFam" id="3.40.30.10:FF:000001">
    <property type="entry name" value="Thioredoxin"/>
    <property type="match status" value="1"/>
</dbReference>
<dbReference type="Pfam" id="PF00085">
    <property type="entry name" value="Thioredoxin"/>
    <property type="match status" value="1"/>
</dbReference>
<evidence type="ECO:0000313" key="9">
    <source>
        <dbReference type="EMBL" id="MZR29516.1"/>
    </source>
</evidence>
<evidence type="ECO:0000256" key="6">
    <source>
        <dbReference type="NCBIfam" id="TIGR01068"/>
    </source>
</evidence>
<evidence type="ECO:0000313" key="10">
    <source>
        <dbReference type="Proteomes" id="UP000476030"/>
    </source>
</evidence>
<dbReference type="PROSITE" id="PS50005">
    <property type="entry name" value="TPR"/>
    <property type="match status" value="1"/>
</dbReference>
<evidence type="ECO:0000256" key="2">
    <source>
        <dbReference type="ARBA" id="ARBA00022448"/>
    </source>
</evidence>
<dbReference type="Gene3D" id="1.25.40.10">
    <property type="entry name" value="Tetratricopeptide repeat domain"/>
    <property type="match status" value="2"/>
</dbReference>
<organism evidence="9 10">
    <name type="scientific">Sneathiella litorea</name>
    <dbReference type="NCBI Taxonomy" id="2606216"/>
    <lineage>
        <taxon>Bacteria</taxon>
        <taxon>Pseudomonadati</taxon>
        <taxon>Pseudomonadota</taxon>
        <taxon>Alphaproteobacteria</taxon>
        <taxon>Sneathiellales</taxon>
        <taxon>Sneathiellaceae</taxon>
        <taxon>Sneathiella</taxon>
    </lineage>
</organism>
<evidence type="ECO:0000256" key="1">
    <source>
        <dbReference type="ARBA" id="ARBA00008987"/>
    </source>
</evidence>
<dbReference type="InterPro" id="IPR011990">
    <property type="entry name" value="TPR-like_helical_dom_sf"/>
</dbReference>
<dbReference type="Gene3D" id="3.40.30.10">
    <property type="entry name" value="Glutaredoxin"/>
    <property type="match status" value="1"/>
</dbReference>
<keyword evidence="3" id="KW-0249">Electron transport</keyword>
<dbReference type="PRINTS" id="PR00421">
    <property type="entry name" value="THIOREDOXIN"/>
</dbReference>
<dbReference type="InterPro" id="IPR017937">
    <property type="entry name" value="Thioredoxin_CS"/>
</dbReference>
<dbReference type="PROSITE" id="PS00194">
    <property type="entry name" value="THIOREDOXIN_1"/>
    <property type="match status" value="1"/>
</dbReference>
<dbReference type="GO" id="GO:0005829">
    <property type="term" value="C:cytosol"/>
    <property type="evidence" value="ECO:0007669"/>
    <property type="project" value="TreeGrafter"/>
</dbReference>
<keyword evidence="2" id="KW-0813">Transport</keyword>
<sequence length="301" mass="32536">METLISESANAGDNLIKDGSTESFMQDVIEDSKETLVLVDLWAPWCGPCKQLGPMIEKVVKDAKGAAKLVKIDIDQHPQIAQSLQVQSIPAVFAFKDGKPVDGFMGALPESKIKEFVERHAGPIGPTPVEEAYQSGTEALEAGNTEVALTAFAKILELDPDHIDAKAQLARVYVNLGEIEAAKNLMEMIPEDSKNAPTVTATLAAISLAENAASAGELEPLRLKVEENPDDLAARLEYGKALAGIGEYETAGAELLTIIRRDRDWNEAAGRQELLKMLEVMGPTNPLTKGFRRQLSSILFA</sequence>
<feature type="repeat" description="TPR" evidence="7">
    <location>
        <begin position="129"/>
        <end position="162"/>
    </location>
</feature>
<evidence type="ECO:0000256" key="7">
    <source>
        <dbReference type="PROSITE-ProRule" id="PRU00339"/>
    </source>
</evidence>
<keyword evidence="4" id="KW-1015">Disulfide bond</keyword>
<keyword evidence="5" id="KW-0676">Redox-active center</keyword>
<name>A0A6L8W357_9PROT</name>
<proteinExistence type="inferred from homology"/>
<evidence type="ECO:0000259" key="8">
    <source>
        <dbReference type="PROSITE" id="PS51352"/>
    </source>
</evidence>
<feature type="domain" description="Thioredoxin" evidence="8">
    <location>
        <begin position="3"/>
        <end position="122"/>
    </location>
</feature>
<dbReference type="Pfam" id="PF14561">
    <property type="entry name" value="TPR_20"/>
    <property type="match status" value="1"/>
</dbReference>
<keyword evidence="7" id="KW-0802">TPR repeat</keyword>
<comment type="similarity">
    <text evidence="1">Belongs to the thioredoxin family.</text>
</comment>
<dbReference type="AlphaFoldDB" id="A0A6L8W357"/>
<dbReference type="InterPro" id="IPR013766">
    <property type="entry name" value="Thioredoxin_domain"/>
</dbReference>
<dbReference type="SUPFAM" id="SSF48452">
    <property type="entry name" value="TPR-like"/>
    <property type="match status" value="1"/>
</dbReference>
<dbReference type="RefSeq" id="WP_161313979.1">
    <property type="nucleotide sequence ID" value="NZ_WTUW01000001.1"/>
</dbReference>
<keyword evidence="10" id="KW-1185">Reference proteome</keyword>
<gene>
    <name evidence="9" type="primary">trxA</name>
    <name evidence="9" type="ORF">GQE98_02600</name>
</gene>
<reference evidence="9 10" key="1">
    <citation type="submission" date="2019-12" db="EMBL/GenBank/DDBJ databases">
        <title>Snethiella sp. nov. sp. isolated from sea sand.</title>
        <authorList>
            <person name="Kim J."/>
            <person name="Jeong S.E."/>
            <person name="Jung H.S."/>
            <person name="Jeon C.O."/>
        </authorList>
    </citation>
    <scope>NUCLEOTIDE SEQUENCE [LARGE SCALE GENOMIC DNA]</scope>
    <source>
        <strain evidence="9 10">DP05</strain>
    </source>
</reference>
<comment type="caution">
    <text evidence="9">The sequence shown here is derived from an EMBL/GenBank/DDBJ whole genome shotgun (WGS) entry which is preliminary data.</text>
</comment>
<dbReference type="CDD" id="cd02947">
    <property type="entry name" value="TRX_family"/>
    <property type="match status" value="1"/>
</dbReference>
<dbReference type="PROSITE" id="PS51352">
    <property type="entry name" value="THIOREDOXIN_2"/>
    <property type="match status" value="1"/>
</dbReference>
<dbReference type="PANTHER" id="PTHR45663:SF11">
    <property type="entry name" value="GEO12009P1"/>
    <property type="match status" value="1"/>
</dbReference>
<evidence type="ECO:0000256" key="4">
    <source>
        <dbReference type="ARBA" id="ARBA00023157"/>
    </source>
</evidence>
<evidence type="ECO:0000256" key="3">
    <source>
        <dbReference type="ARBA" id="ARBA00022982"/>
    </source>
</evidence>
<dbReference type="GO" id="GO:0045454">
    <property type="term" value="P:cell redox homeostasis"/>
    <property type="evidence" value="ECO:0007669"/>
    <property type="project" value="TreeGrafter"/>
</dbReference>
<dbReference type="Proteomes" id="UP000476030">
    <property type="component" value="Unassembled WGS sequence"/>
</dbReference>
<dbReference type="Pfam" id="PF14559">
    <property type="entry name" value="TPR_19"/>
    <property type="match status" value="1"/>
</dbReference>
<dbReference type="InterPro" id="IPR036249">
    <property type="entry name" value="Thioredoxin-like_sf"/>
</dbReference>
<dbReference type="InterPro" id="IPR005746">
    <property type="entry name" value="Thioredoxin"/>
</dbReference>
<evidence type="ECO:0000256" key="5">
    <source>
        <dbReference type="ARBA" id="ARBA00023284"/>
    </source>
</evidence>
<protein>
    <recommendedName>
        <fullName evidence="6">Thioredoxin</fullName>
    </recommendedName>
</protein>
<dbReference type="GO" id="GO:0015035">
    <property type="term" value="F:protein-disulfide reductase activity"/>
    <property type="evidence" value="ECO:0007669"/>
    <property type="project" value="UniProtKB-UniRule"/>
</dbReference>
<dbReference type="NCBIfam" id="TIGR01068">
    <property type="entry name" value="thioredoxin"/>
    <property type="match status" value="1"/>
</dbReference>
<dbReference type="PANTHER" id="PTHR45663">
    <property type="entry name" value="GEO12009P1"/>
    <property type="match status" value="1"/>
</dbReference>
<dbReference type="EMBL" id="WTUW01000001">
    <property type="protein sequence ID" value="MZR29516.1"/>
    <property type="molecule type" value="Genomic_DNA"/>
</dbReference>